<accession>A0AB34KH53</accession>
<dbReference type="Proteomes" id="UP000803884">
    <property type="component" value="Unassembled WGS sequence"/>
</dbReference>
<protein>
    <recommendedName>
        <fullName evidence="3">Oxo-4-hydroxy-4-carboxy-5-ureidoimidazoline decarboxylase domain-containing protein</fullName>
    </recommendedName>
</protein>
<feature type="region of interest" description="Disordered" evidence="2">
    <location>
        <begin position="89"/>
        <end position="109"/>
    </location>
</feature>
<reference evidence="4 5" key="1">
    <citation type="journal article" date="2020" name="Microbiol. Resour. Announc.">
        <title>Draft Genome Sequence of a Cladosporium Species Isolated from the Mesophotic Ascidian Didemnum maculosum.</title>
        <authorList>
            <person name="Gioti A."/>
            <person name="Siaperas R."/>
            <person name="Nikolaivits E."/>
            <person name="Le Goff G."/>
            <person name="Ouazzani J."/>
            <person name="Kotoulas G."/>
            <person name="Topakas E."/>
        </authorList>
    </citation>
    <scope>NUCLEOTIDE SEQUENCE [LARGE SCALE GENOMIC DNA]</scope>
    <source>
        <strain evidence="4 5">TM138-S3</strain>
    </source>
</reference>
<dbReference type="GeneID" id="96008257"/>
<evidence type="ECO:0000313" key="4">
    <source>
        <dbReference type="EMBL" id="KAL1584264.1"/>
    </source>
</evidence>
<proteinExistence type="predicted"/>
<dbReference type="AlphaFoldDB" id="A0AB34KH53"/>
<comment type="caution">
    <text evidence="4">The sequence shown here is derived from an EMBL/GenBank/DDBJ whole genome shotgun (WGS) entry which is preliminary data.</text>
</comment>
<evidence type="ECO:0000256" key="1">
    <source>
        <dbReference type="ARBA" id="ARBA00022631"/>
    </source>
</evidence>
<keyword evidence="1" id="KW-0659">Purine metabolism</keyword>
<feature type="domain" description="Oxo-4-hydroxy-4-carboxy-5-ureidoimidazoline decarboxylase" evidence="3">
    <location>
        <begin position="15"/>
        <end position="173"/>
    </location>
</feature>
<evidence type="ECO:0000313" key="5">
    <source>
        <dbReference type="Proteomes" id="UP000803884"/>
    </source>
</evidence>
<dbReference type="InterPro" id="IPR036778">
    <property type="entry name" value="OHCU_decarboxylase_sf"/>
</dbReference>
<gene>
    <name evidence="4" type="ORF">WHR41_06814</name>
</gene>
<dbReference type="EMBL" id="JAAQHG020000027">
    <property type="protein sequence ID" value="KAL1584264.1"/>
    <property type="molecule type" value="Genomic_DNA"/>
</dbReference>
<name>A0AB34KH53_9PEZI</name>
<dbReference type="Gene3D" id="1.10.3330.10">
    <property type="entry name" value="Oxo-4-hydroxy-4-carboxy-5-ureidoimidazoline decarboxylase"/>
    <property type="match status" value="1"/>
</dbReference>
<evidence type="ECO:0000259" key="3">
    <source>
        <dbReference type="Pfam" id="PF09349"/>
    </source>
</evidence>
<dbReference type="RefSeq" id="XP_069227370.1">
    <property type="nucleotide sequence ID" value="XM_069375419.1"/>
</dbReference>
<dbReference type="Pfam" id="PF09349">
    <property type="entry name" value="OHCU_decarbox"/>
    <property type="match status" value="1"/>
</dbReference>
<organism evidence="4 5">
    <name type="scientific">Cladosporium halotolerans</name>
    <dbReference type="NCBI Taxonomy" id="1052096"/>
    <lineage>
        <taxon>Eukaryota</taxon>
        <taxon>Fungi</taxon>
        <taxon>Dikarya</taxon>
        <taxon>Ascomycota</taxon>
        <taxon>Pezizomycotina</taxon>
        <taxon>Dothideomycetes</taxon>
        <taxon>Dothideomycetidae</taxon>
        <taxon>Cladosporiales</taxon>
        <taxon>Cladosporiaceae</taxon>
        <taxon>Cladosporium</taxon>
    </lineage>
</organism>
<keyword evidence="5" id="KW-1185">Reference proteome</keyword>
<dbReference type="InterPro" id="IPR018020">
    <property type="entry name" value="OHCU_decarboxylase"/>
</dbReference>
<sequence length="179" mass="19306">MSLPTPLPPAPTLPTLPQSTQTTLLTTLFEPSPPLHATLLPLLQTPHQTYASLLSSIRTHLLSLRSTAPETLLAILASHPRLGAKKVESAQSRAEQANLQAEDDGNEGRGEELAALNEEYEARFPGLRFVVFVNGRGRGEIVEVLRGRIERGDWEAERVGGVEAMCEIAADRAAKLGGV</sequence>
<dbReference type="PANTHER" id="PTHR37987:SF1">
    <property type="entry name" value="OXO-4-HYDROXY-4-CARBOXY-5-UREIDOIMIDAZOLINE DECARBOXYLASE DOMAIN-CONTAINING PROTEIN"/>
    <property type="match status" value="1"/>
</dbReference>
<feature type="compositionally biased region" description="Polar residues" evidence="2">
    <location>
        <begin position="89"/>
        <end position="99"/>
    </location>
</feature>
<dbReference type="SUPFAM" id="SSF158694">
    <property type="entry name" value="UraD-Like"/>
    <property type="match status" value="1"/>
</dbReference>
<evidence type="ECO:0000256" key="2">
    <source>
        <dbReference type="SAM" id="MobiDB-lite"/>
    </source>
</evidence>
<dbReference type="PANTHER" id="PTHR37987">
    <property type="entry name" value="CHROMOSOME 9, WHOLE GENOME SHOTGUN SEQUENCE"/>
    <property type="match status" value="1"/>
</dbReference>
<dbReference type="GO" id="GO:0006144">
    <property type="term" value="P:purine nucleobase metabolic process"/>
    <property type="evidence" value="ECO:0007669"/>
    <property type="project" value="UniProtKB-KW"/>
</dbReference>